<name>A0A508TL66_9BRAD</name>
<dbReference type="PANTHER" id="PTHR30069:SF39">
    <property type="entry name" value="BLL6183 PROTEIN"/>
    <property type="match status" value="1"/>
</dbReference>
<evidence type="ECO:0000256" key="7">
    <source>
        <dbReference type="ARBA" id="ARBA00023237"/>
    </source>
</evidence>
<feature type="region of interest" description="Disordered" evidence="10">
    <location>
        <begin position="34"/>
        <end position="94"/>
    </location>
</feature>
<evidence type="ECO:0000256" key="6">
    <source>
        <dbReference type="ARBA" id="ARBA00023136"/>
    </source>
</evidence>
<keyword evidence="6 8" id="KW-0472">Membrane</keyword>
<dbReference type="InterPro" id="IPR000531">
    <property type="entry name" value="Beta-barrel_TonB"/>
</dbReference>
<dbReference type="PROSITE" id="PS52016">
    <property type="entry name" value="TONB_DEPENDENT_REC_3"/>
    <property type="match status" value="1"/>
</dbReference>
<feature type="compositionally biased region" description="Low complexity" evidence="10">
    <location>
        <begin position="37"/>
        <end position="78"/>
    </location>
</feature>
<evidence type="ECO:0000256" key="2">
    <source>
        <dbReference type="ARBA" id="ARBA00022448"/>
    </source>
</evidence>
<comment type="subcellular location">
    <subcellularLocation>
        <location evidence="1 8">Cell outer membrane</location>
        <topology evidence="1 8">Multi-pass membrane protein</topology>
    </subcellularLocation>
</comment>
<gene>
    <name evidence="13" type="primary">btuB_2</name>
    <name evidence="13" type="ORF">CI1B_57040</name>
</gene>
<dbReference type="AlphaFoldDB" id="A0A508TL66"/>
<protein>
    <submittedName>
        <fullName evidence="13">Vitamin B12 transporter BtuB</fullName>
    </submittedName>
</protein>
<evidence type="ECO:0000256" key="1">
    <source>
        <dbReference type="ARBA" id="ARBA00004571"/>
    </source>
</evidence>
<dbReference type="InterPro" id="IPR012910">
    <property type="entry name" value="Plug_dom"/>
</dbReference>
<dbReference type="Pfam" id="PF00593">
    <property type="entry name" value="TonB_dep_Rec_b-barrel"/>
    <property type="match status" value="1"/>
</dbReference>
<evidence type="ECO:0000259" key="11">
    <source>
        <dbReference type="Pfam" id="PF00593"/>
    </source>
</evidence>
<reference evidence="13" key="1">
    <citation type="submission" date="2019-02" db="EMBL/GenBank/DDBJ databases">
        <authorList>
            <person name="Pothier F.J."/>
        </authorList>
    </citation>
    <scope>NUCLEOTIDE SEQUENCE</scope>
    <source>
        <strain evidence="13">CI-1B</strain>
    </source>
</reference>
<dbReference type="EMBL" id="CAADFC020000022">
    <property type="protein sequence ID" value="VIO74996.1"/>
    <property type="molecule type" value="Genomic_DNA"/>
</dbReference>
<keyword evidence="5 9" id="KW-0798">TonB box</keyword>
<evidence type="ECO:0000256" key="8">
    <source>
        <dbReference type="PROSITE-ProRule" id="PRU01360"/>
    </source>
</evidence>
<comment type="similarity">
    <text evidence="8 9">Belongs to the TonB-dependent receptor family.</text>
</comment>
<dbReference type="PANTHER" id="PTHR30069">
    <property type="entry name" value="TONB-DEPENDENT OUTER MEMBRANE RECEPTOR"/>
    <property type="match status" value="1"/>
</dbReference>
<evidence type="ECO:0000313" key="14">
    <source>
        <dbReference type="Proteomes" id="UP000328092"/>
    </source>
</evidence>
<dbReference type="InterPro" id="IPR037066">
    <property type="entry name" value="Plug_dom_sf"/>
</dbReference>
<dbReference type="Gene3D" id="2.170.130.10">
    <property type="entry name" value="TonB-dependent receptor, plug domain"/>
    <property type="match status" value="1"/>
</dbReference>
<accession>A0A508TL66</accession>
<dbReference type="GO" id="GO:0009279">
    <property type="term" value="C:cell outer membrane"/>
    <property type="evidence" value="ECO:0007669"/>
    <property type="project" value="UniProtKB-SubCell"/>
</dbReference>
<sequence length="827" mass="88871">MLVAIGAAAPSTVLHAQTTAPVTELPPVNVIAPSPLAGTRSARPAARPAVRSTRTARTRTAPAAPAAAPEGGTAAPGPSDRDSSLIDRDKVPSNTEVLTSQDFSSNYSTNFLDSVNRKLPGVTLGDHTGNPFQRNLDYRGFTASPVQGTPQGLAVYQNGVRINESWGDVVNWDFIPEKAIDRVSLFPNNPVFGLNAIGGALSIQMKNGFTYQGVEGELFGGSYGRVQSSVQAGGQKDNVSAYAAFESAYDRGWRDYANSSHVNRMYVDVGARNDQTEFHVNFTGADNILGNVAATPIQMLNQRWSSVYTWPQTTHLQLAFVNATLNHNFSDTWSFQGNAYFRGFRQSHVDGNGTDVESCNRGRNLCLDGAQDNMPIFGTTPVPNTLGTAFLGEIDRNTAATNSYGGTAQVTGSDKLFGHDNHVVMGVSVDHGYTKFNATSELGTIDPNNLFVTGTGIFVNQPDAGLAPVDLHATNTYTGVYLTDTFDVTNKFAVTAGGRFNLAQIDLQDQTGTNPLLNSNNRFQRLNPVIGGTYKITPNLTVYAGYSEANRAPTPLELGCSDPARPCVIDSFLIADPPLKQVVAHTVEAGIRGGWGRDARTGVLSWGLGGFRTLSDDDIIRVTSPLGTGNFGYFQNAGQTLRQGIEAKLEYRVDRWNAYANYTFIDATFQSANTLPSPNNPNAITDPASGSQFINVKPGDHIPGIPAHRFKAGVEYQASDAWKIGADVNVVGSQWLIGDDTNQSPKVPAYAVLNLHTSYKITENVEVFGLINNVFNQHYYLGGAFFEPGGFASTTRGVTNLMAQLTDPRTFVPGMPLAAYAGIRAKF</sequence>
<dbReference type="Gene3D" id="2.40.170.20">
    <property type="entry name" value="TonB-dependent receptor, beta-barrel domain"/>
    <property type="match status" value="1"/>
</dbReference>
<keyword evidence="7 8" id="KW-0998">Cell outer membrane</keyword>
<evidence type="ECO:0000313" key="13">
    <source>
        <dbReference type="EMBL" id="VIO74996.1"/>
    </source>
</evidence>
<feature type="compositionally biased region" description="Basic and acidic residues" evidence="10">
    <location>
        <begin position="79"/>
        <end position="91"/>
    </location>
</feature>
<evidence type="ECO:0000256" key="10">
    <source>
        <dbReference type="SAM" id="MobiDB-lite"/>
    </source>
</evidence>
<dbReference type="GO" id="GO:0015344">
    <property type="term" value="F:siderophore uptake transmembrane transporter activity"/>
    <property type="evidence" value="ECO:0007669"/>
    <property type="project" value="TreeGrafter"/>
</dbReference>
<keyword evidence="4 8" id="KW-0812">Transmembrane</keyword>
<keyword evidence="3 8" id="KW-1134">Transmembrane beta strand</keyword>
<evidence type="ECO:0000256" key="5">
    <source>
        <dbReference type="ARBA" id="ARBA00023077"/>
    </source>
</evidence>
<evidence type="ECO:0000256" key="4">
    <source>
        <dbReference type="ARBA" id="ARBA00022692"/>
    </source>
</evidence>
<proteinExistence type="inferred from homology"/>
<dbReference type="InterPro" id="IPR036942">
    <property type="entry name" value="Beta-barrel_TonB_sf"/>
</dbReference>
<evidence type="ECO:0000256" key="3">
    <source>
        <dbReference type="ARBA" id="ARBA00022452"/>
    </source>
</evidence>
<dbReference type="Pfam" id="PF07715">
    <property type="entry name" value="Plug"/>
    <property type="match status" value="1"/>
</dbReference>
<comment type="caution">
    <text evidence="13">The sequence shown here is derived from an EMBL/GenBank/DDBJ whole genome shotgun (WGS) entry which is preliminary data.</text>
</comment>
<dbReference type="GO" id="GO:0044718">
    <property type="term" value="P:siderophore transmembrane transport"/>
    <property type="evidence" value="ECO:0007669"/>
    <property type="project" value="TreeGrafter"/>
</dbReference>
<dbReference type="RefSeq" id="WP_283813141.1">
    <property type="nucleotide sequence ID" value="NZ_CAADFC020000022.1"/>
</dbReference>
<dbReference type="Proteomes" id="UP000328092">
    <property type="component" value="Unassembled WGS sequence"/>
</dbReference>
<feature type="domain" description="TonB-dependent receptor plug" evidence="12">
    <location>
        <begin position="89"/>
        <end position="200"/>
    </location>
</feature>
<feature type="domain" description="TonB-dependent receptor-like beta-barrel" evidence="11">
    <location>
        <begin position="261"/>
        <end position="774"/>
    </location>
</feature>
<evidence type="ECO:0000256" key="9">
    <source>
        <dbReference type="RuleBase" id="RU003357"/>
    </source>
</evidence>
<organism evidence="13 14">
    <name type="scientific">Bradyrhizobium ivorense</name>
    <dbReference type="NCBI Taxonomy" id="2511166"/>
    <lineage>
        <taxon>Bacteria</taxon>
        <taxon>Pseudomonadati</taxon>
        <taxon>Pseudomonadota</taxon>
        <taxon>Alphaproteobacteria</taxon>
        <taxon>Hyphomicrobiales</taxon>
        <taxon>Nitrobacteraceae</taxon>
        <taxon>Bradyrhizobium</taxon>
    </lineage>
</organism>
<keyword evidence="14" id="KW-1185">Reference proteome</keyword>
<evidence type="ECO:0000259" key="12">
    <source>
        <dbReference type="Pfam" id="PF07715"/>
    </source>
</evidence>
<keyword evidence="2 8" id="KW-0813">Transport</keyword>
<dbReference type="SUPFAM" id="SSF56935">
    <property type="entry name" value="Porins"/>
    <property type="match status" value="1"/>
</dbReference>
<dbReference type="InterPro" id="IPR039426">
    <property type="entry name" value="TonB-dep_rcpt-like"/>
</dbReference>